<keyword evidence="6" id="KW-0812">Transmembrane</keyword>
<keyword evidence="7" id="KW-0653">Protein transport</keyword>
<feature type="compositionally biased region" description="Basic and acidic residues" evidence="10">
    <location>
        <begin position="76"/>
        <end position="95"/>
    </location>
</feature>
<evidence type="ECO:0000256" key="1">
    <source>
        <dbReference type="ARBA" id="ARBA00004383"/>
    </source>
</evidence>
<protein>
    <recommendedName>
        <fullName evidence="11">TonB C-terminal domain-containing protein</fullName>
    </recommendedName>
</protein>
<feature type="compositionally biased region" description="Polar residues" evidence="10">
    <location>
        <begin position="145"/>
        <end position="159"/>
    </location>
</feature>
<gene>
    <name evidence="12" type="ORF">WH50_23075</name>
</gene>
<evidence type="ECO:0000256" key="6">
    <source>
        <dbReference type="ARBA" id="ARBA00022692"/>
    </source>
</evidence>
<feature type="compositionally biased region" description="Basic and acidic residues" evidence="10">
    <location>
        <begin position="133"/>
        <end position="144"/>
    </location>
</feature>
<dbReference type="InterPro" id="IPR051045">
    <property type="entry name" value="TonB-dependent_transducer"/>
</dbReference>
<feature type="compositionally biased region" description="Pro residues" evidence="10">
    <location>
        <begin position="104"/>
        <end position="127"/>
    </location>
</feature>
<sequence>MQLVMAEHSSARFSRALAVALVVHALVLLGIGFEWQMPTKRVQNSLEVTLATRSEPEKPEQADFVAQHNQQGSGEQEEKTRLSTTERADFSDSKINELAAQQPMPQPVPVEPVSQPTPVPEPAPQPVPVVAKPEPKPVPHDKQKTVATTKKTDTSSGTHNETKKQKPKPASTPSNSADGPSLTARSLEIASLEASLDMMRQEYAKRPRKRTLDSNSTQRSEDAFYLNAWKDKIQQVGNMHYPAASRQQGIYGKLRLLVVLRPDGSVKEMQILQSSGQKMLDDAAKQIVKLASPFAPFPPQMRANVDELEIIRTWVFERSRTLY</sequence>
<dbReference type="Pfam" id="PF03544">
    <property type="entry name" value="TonB_C"/>
    <property type="match status" value="1"/>
</dbReference>
<comment type="subcellular location">
    <subcellularLocation>
        <location evidence="1">Cell inner membrane</location>
        <topology evidence="1">Single-pass membrane protein</topology>
        <orientation evidence="1">Periplasmic side</orientation>
    </subcellularLocation>
</comment>
<organism evidence="12 13">
    <name type="scientific">Pokkaliibacter plantistimulans</name>
    <dbReference type="NCBI Taxonomy" id="1635171"/>
    <lineage>
        <taxon>Bacteria</taxon>
        <taxon>Pseudomonadati</taxon>
        <taxon>Pseudomonadota</taxon>
        <taxon>Gammaproteobacteria</taxon>
        <taxon>Oceanospirillales</taxon>
        <taxon>Balneatrichaceae</taxon>
        <taxon>Pokkaliibacter</taxon>
    </lineage>
</organism>
<dbReference type="SUPFAM" id="SSF74653">
    <property type="entry name" value="TolA/TonB C-terminal domain"/>
    <property type="match status" value="1"/>
</dbReference>
<comment type="similarity">
    <text evidence="2">Belongs to the TonB family.</text>
</comment>
<keyword evidence="8" id="KW-1133">Transmembrane helix</keyword>
<dbReference type="Proteomes" id="UP000248090">
    <property type="component" value="Unassembled WGS sequence"/>
</dbReference>
<name>A0ABX5LU53_9GAMM</name>
<dbReference type="Gene3D" id="3.30.1150.10">
    <property type="match status" value="1"/>
</dbReference>
<dbReference type="EMBL" id="LAPT01000130">
    <property type="protein sequence ID" value="PXF29013.1"/>
    <property type="molecule type" value="Genomic_DNA"/>
</dbReference>
<keyword evidence="4" id="KW-1003">Cell membrane</keyword>
<dbReference type="PANTHER" id="PTHR33446">
    <property type="entry name" value="PROTEIN TONB-RELATED"/>
    <property type="match status" value="1"/>
</dbReference>
<dbReference type="PANTHER" id="PTHR33446:SF11">
    <property type="entry name" value="TONB3"/>
    <property type="match status" value="1"/>
</dbReference>
<evidence type="ECO:0000256" key="3">
    <source>
        <dbReference type="ARBA" id="ARBA00022448"/>
    </source>
</evidence>
<keyword evidence="13" id="KW-1185">Reference proteome</keyword>
<evidence type="ECO:0000256" key="2">
    <source>
        <dbReference type="ARBA" id="ARBA00006555"/>
    </source>
</evidence>
<accession>A0ABX5LU53</accession>
<feature type="domain" description="TonB C-terminal" evidence="11">
    <location>
        <begin position="226"/>
        <end position="323"/>
    </location>
</feature>
<feature type="region of interest" description="Disordered" evidence="10">
    <location>
        <begin position="54"/>
        <end position="182"/>
    </location>
</feature>
<keyword evidence="5" id="KW-0997">Cell inner membrane</keyword>
<dbReference type="NCBIfam" id="TIGR01352">
    <property type="entry name" value="tonB_Cterm"/>
    <property type="match status" value="1"/>
</dbReference>
<evidence type="ECO:0000259" key="11">
    <source>
        <dbReference type="PROSITE" id="PS52015"/>
    </source>
</evidence>
<proteinExistence type="inferred from homology"/>
<evidence type="ECO:0000256" key="10">
    <source>
        <dbReference type="SAM" id="MobiDB-lite"/>
    </source>
</evidence>
<evidence type="ECO:0000256" key="4">
    <source>
        <dbReference type="ARBA" id="ARBA00022475"/>
    </source>
</evidence>
<keyword evidence="9" id="KW-0472">Membrane</keyword>
<keyword evidence="3" id="KW-0813">Transport</keyword>
<dbReference type="InterPro" id="IPR006260">
    <property type="entry name" value="TonB/TolA_C"/>
</dbReference>
<dbReference type="InterPro" id="IPR037682">
    <property type="entry name" value="TonB_C"/>
</dbReference>
<evidence type="ECO:0000256" key="9">
    <source>
        <dbReference type="ARBA" id="ARBA00023136"/>
    </source>
</evidence>
<comment type="caution">
    <text evidence="12">The sequence shown here is derived from an EMBL/GenBank/DDBJ whole genome shotgun (WGS) entry which is preliminary data.</text>
</comment>
<evidence type="ECO:0000313" key="12">
    <source>
        <dbReference type="EMBL" id="PXF29013.1"/>
    </source>
</evidence>
<dbReference type="PROSITE" id="PS52015">
    <property type="entry name" value="TONB_CTD"/>
    <property type="match status" value="1"/>
</dbReference>
<evidence type="ECO:0000256" key="5">
    <source>
        <dbReference type="ARBA" id="ARBA00022519"/>
    </source>
</evidence>
<evidence type="ECO:0000256" key="7">
    <source>
        <dbReference type="ARBA" id="ARBA00022927"/>
    </source>
</evidence>
<reference evidence="12 13" key="1">
    <citation type="submission" date="2015-03" db="EMBL/GenBank/DDBJ databases">
        <authorList>
            <person name="Krishnan R."/>
            <person name="Midha S."/>
            <person name="Patil P.B."/>
            <person name="Rameshkumar N."/>
        </authorList>
    </citation>
    <scope>NUCLEOTIDE SEQUENCE [LARGE SCALE GENOMIC DNA]</scope>
    <source>
        <strain evidence="12 13">L1E11</strain>
    </source>
</reference>
<evidence type="ECO:0000313" key="13">
    <source>
        <dbReference type="Proteomes" id="UP000248090"/>
    </source>
</evidence>
<evidence type="ECO:0000256" key="8">
    <source>
        <dbReference type="ARBA" id="ARBA00022989"/>
    </source>
</evidence>